<name>A9DPU8_9FLAO</name>
<accession>A9DPU8</accession>
<keyword evidence="2" id="KW-1185">Reference proteome</keyword>
<evidence type="ECO:0000313" key="2">
    <source>
        <dbReference type="Proteomes" id="UP000002945"/>
    </source>
</evidence>
<dbReference type="STRING" id="391587.KAOT1_20227"/>
<evidence type="ECO:0000313" key="1">
    <source>
        <dbReference type="EMBL" id="EDP97526.1"/>
    </source>
</evidence>
<dbReference type="SUPFAM" id="SSF109854">
    <property type="entry name" value="DinB/YfiT-like putative metalloenzymes"/>
    <property type="match status" value="1"/>
</dbReference>
<dbReference type="HOGENOM" id="CLU_107587_1_1_10"/>
<dbReference type="Proteomes" id="UP000002945">
    <property type="component" value="Unassembled WGS sequence"/>
</dbReference>
<sequence>MMKISTQLAKHFREVHFGGNWTGTSFQQILDGVTYEQAITKVGDLNTILTLTYHVHYYVAAVLKVFQGDALNAKDAYSFDHPPISSQAEWETFVAKVFNDAEAFADCVEKLSENCFDQDFTDKKYGSYYRNIAGIIEHTHYHIGQISLLKKLV</sequence>
<organism evidence="1 2">
    <name type="scientific">Kordia algicida OT-1</name>
    <dbReference type="NCBI Taxonomy" id="391587"/>
    <lineage>
        <taxon>Bacteria</taxon>
        <taxon>Pseudomonadati</taxon>
        <taxon>Bacteroidota</taxon>
        <taxon>Flavobacteriia</taxon>
        <taxon>Flavobacteriales</taxon>
        <taxon>Flavobacteriaceae</taxon>
        <taxon>Kordia</taxon>
    </lineage>
</organism>
<gene>
    <name evidence="1" type="ORF">KAOT1_20227</name>
</gene>
<reference evidence="1 2" key="1">
    <citation type="journal article" date="2011" name="J. Bacteriol.">
        <title>Genome sequence of the algicidal bacterium Kordia algicida OT-1.</title>
        <authorList>
            <person name="Lee H.S."/>
            <person name="Kang S.G."/>
            <person name="Kwon K.K."/>
            <person name="Lee J.H."/>
            <person name="Kim S.J."/>
        </authorList>
    </citation>
    <scope>NUCLEOTIDE SEQUENCE [LARGE SCALE GENOMIC DNA]</scope>
    <source>
        <strain evidence="1 2">OT-1</strain>
    </source>
</reference>
<proteinExistence type="predicted"/>
<dbReference type="InterPro" id="IPR034660">
    <property type="entry name" value="DinB/YfiT-like"/>
</dbReference>
<dbReference type="EMBL" id="ABIB01000002">
    <property type="protein sequence ID" value="EDP97526.1"/>
    <property type="molecule type" value="Genomic_DNA"/>
</dbReference>
<comment type="caution">
    <text evidence="1">The sequence shown here is derived from an EMBL/GenBank/DDBJ whole genome shotgun (WGS) entry which is preliminary data.</text>
</comment>
<dbReference type="Gene3D" id="1.20.120.450">
    <property type="entry name" value="dinb family like domain"/>
    <property type="match status" value="1"/>
</dbReference>
<evidence type="ECO:0008006" key="3">
    <source>
        <dbReference type="Google" id="ProtNLM"/>
    </source>
</evidence>
<dbReference type="AlphaFoldDB" id="A9DPU8"/>
<dbReference type="RefSeq" id="WP_007096574.1">
    <property type="nucleotide sequence ID" value="NZ_CP142125.1"/>
</dbReference>
<dbReference type="eggNOG" id="COG2318">
    <property type="taxonomic scope" value="Bacteria"/>
</dbReference>
<protein>
    <recommendedName>
        <fullName evidence="3">DUF1572 domain-containing protein</fullName>
    </recommendedName>
</protein>